<dbReference type="PANTHER" id="PTHR43364">
    <property type="entry name" value="NADH-SPECIFIC METHYLGLYOXAL REDUCTASE-RELATED"/>
    <property type="match status" value="1"/>
</dbReference>
<keyword evidence="4" id="KW-1185">Reference proteome</keyword>
<protein>
    <recommendedName>
        <fullName evidence="2">NADP-dependent oxidoreductase domain-containing protein</fullName>
    </recommendedName>
</protein>
<proteinExistence type="predicted"/>
<accession>A0ABR1JAG8</accession>
<evidence type="ECO:0000259" key="2">
    <source>
        <dbReference type="Pfam" id="PF00248"/>
    </source>
</evidence>
<dbReference type="InterPro" id="IPR050523">
    <property type="entry name" value="AKR_Detox_Biosynth"/>
</dbReference>
<name>A0ABR1JAG8_9AGAR</name>
<comment type="caution">
    <text evidence="3">The sequence shown here is derived from an EMBL/GenBank/DDBJ whole genome shotgun (WGS) entry which is preliminary data.</text>
</comment>
<sequence length="347" mass="39022">MPDVQAPVQYVRLGKSGLRVSVPIFGAMSLGSSEWFPWALEGDEAFRVLKVAWDRGINTFDTANMYSNGESEKVLGDFIQKYNIPRSEILILTKCFHVVHQEPSVQGILHPELKNLREYVNKTGLSRAAIFNAVEDSLARLKTTYIDLLQIHRFDPNVEPEETMKALHDLVQSGKVRYIGASSMRAWQFAMLNEVAEKNGWTKFVSMQNEYSLLYREEEREMNAYCKYYGIGLIPWAPIAGGLLARPIGQAATTRSEFLEGIGMVELPSESDKAIISRVQEIAEKRGKSMAQVSSAWVNAKVTSPILGLASEKRVEEAVEINGLTLTVEEMEYLEELYQPKVVRGHA</sequence>
<evidence type="ECO:0000313" key="3">
    <source>
        <dbReference type="EMBL" id="KAK7452150.1"/>
    </source>
</evidence>
<dbReference type="SUPFAM" id="SSF51430">
    <property type="entry name" value="NAD(P)-linked oxidoreductase"/>
    <property type="match status" value="1"/>
</dbReference>
<gene>
    <name evidence="3" type="ORF">VKT23_012255</name>
</gene>
<dbReference type="InterPro" id="IPR036812">
    <property type="entry name" value="NAD(P)_OxRdtase_dom_sf"/>
</dbReference>
<dbReference type="Gene3D" id="3.20.20.100">
    <property type="entry name" value="NADP-dependent oxidoreductase domain"/>
    <property type="match status" value="1"/>
</dbReference>
<dbReference type="EMBL" id="JBANRG010000029">
    <property type="protein sequence ID" value="KAK7452150.1"/>
    <property type="molecule type" value="Genomic_DNA"/>
</dbReference>
<evidence type="ECO:0000256" key="1">
    <source>
        <dbReference type="ARBA" id="ARBA00022857"/>
    </source>
</evidence>
<dbReference type="CDD" id="cd19079">
    <property type="entry name" value="AKR_EcYajO-like"/>
    <property type="match status" value="1"/>
</dbReference>
<reference evidence="3 4" key="1">
    <citation type="submission" date="2024-01" db="EMBL/GenBank/DDBJ databases">
        <title>A draft genome for the cacao thread blight pathogen Marasmiellus scandens.</title>
        <authorList>
            <person name="Baruah I.K."/>
            <person name="Leung J."/>
            <person name="Bukari Y."/>
            <person name="Amoako-Attah I."/>
            <person name="Meinhardt L.W."/>
            <person name="Bailey B.A."/>
            <person name="Cohen S.P."/>
        </authorList>
    </citation>
    <scope>NUCLEOTIDE SEQUENCE [LARGE SCALE GENOMIC DNA]</scope>
    <source>
        <strain evidence="3 4">GH-19</strain>
    </source>
</reference>
<organism evidence="3 4">
    <name type="scientific">Marasmiellus scandens</name>
    <dbReference type="NCBI Taxonomy" id="2682957"/>
    <lineage>
        <taxon>Eukaryota</taxon>
        <taxon>Fungi</taxon>
        <taxon>Dikarya</taxon>
        <taxon>Basidiomycota</taxon>
        <taxon>Agaricomycotina</taxon>
        <taxon>Agaricomycetes</taxon>
        <taxon>Agaricomycetidae</taxon>
        <taxon>Agaricales</taxon>
        <taxon>Marasmiineae</taxon>
        <taxon>Omphalotaceae</taxon>
        <taxon>Marasmiellus</taxon>
    </lineage>
</organism>
<dbReference type="Pfam" id="PF00248">
    <property type="entry name" value="Aldo_ket_red"/>
    <property type="match status" value="1"/>
</dbReference>
<keyword evidence="1" id="KW-0521">NADP</keyword>
<dbReference type="InterPro" id="IPR023210">
    <property type="entry name" value="NADP_OxRdtase_dom"/>
</dbReference>
<dbReference type="Proteomes" id="UP001498398">
    <property type="component" value="Unassembled WGS sequence"/>
</dbReference>
<dbReference type="PANTHER" id="PTHR43364:SF9">
    <property type="entry name" value="OXIDOREDUCTASE"/>
    <property type="match status" value="1"/>
</dbReference>
<evidence type="ECO:0000313" key="4">
    <source>
        <dbReference type="Proteomes" id="UP001498398"/>
    </source>
</evidence>
<feature type="domain" description="NADP-dependent oxidoreductase" evidence="2">
    <location>
        <begin position="24"/>
        <end position="338"/>
    </location>
</feature>